<accession>A0A0A9HDY1</accession>
<name>A0A0A9HDY1_ARUDO</name>
<reference evidence="1" key="2">
    <citation type="journal article" date="2015" name="Data Brief">
        <title>Shoot transcriptome of the giant reed, Arundo donax.</title>
        <authorList>
            <person name="Barrero R.A."/>
            <person name="Guerrero F.D."/>
            <person name="Moolhuijzen P."/>
            <person name="Goolsby J.A."/>
            <person name="Tidwell J."/>
            <person name="Bellgard S.E."/>
            <person name="Bellgard M.I."/>
        </authorList>
    </citation>
    <scope>NUCLEOTIDE SEQUENCE</scope>
    <source>
        <tissue evidence="1">Shoot tissue taken approximately 20 cm above the soil surface</tissue>
    </source>
</reference>
<dbReference type="AlphaFoldDB" id="A0A0A9HDY1"/>
<organism evidence="1">
    <name type="scientific">Arundo donax</name>
    <name type="common">Giant reed</name>
    <name type="synonym">Donax arundinaceus</name>
    <dbReference type="NCBI Taxonomy" id="35708"/>
    <lineage>
        <taxon>Eukaryota</taxon>
        <taxon>Viridiplantae</taxon>
        <taxon>Streptophyta</taxon>
        <taxon>Embryophyta</taxon>
        <taxon>Tracheophyta</taxon>
        <taxon>Spermatophyta</taxon>
        <taxon>Magnoliopsida</taxon>
        <taxon>Liliopsida</taxon>
        <taxon>Poales</taxon>
        <taxon>Poaceae</taxon>
        <taxon>PACMAD clade</taxon>
        <taxon>Arundinoideae</taxon>
        <taxon>Arundineae</taxon>
        <taxon>Arundo</taxon>
    </lineage>
</organism>
<reference evidence="1" key="1">
    <citation type="submission" date="2014-09" db="EMBL/GenBank/DDBJ databases">
        <authorList>
            <person name="Magalhaes I.L.F."/>
            <person name="Oliveira U."/>
            <person name="Santos F.R."/>
            <person name="Vidigal T.H.D.A."/>
            <person name="Brescovit A.D."/>
            <person name="Santos A.J."/>
        </authorList>
    </citation>
    <scope>NUCLEOTIDE SEQUENCE</scope>
    <source>
        <tissue evidence="1">Shoot tissue taken approximately 20 cm above the soil surface</tissue>
    </source>
</reference>
<proteinExistence type="predicted"/>
<dbReference type="EMBL" id="GBRH01163877">
    <property type="protein sequence ID" value="JAE34019.1"/>
    <property type="molecule type" value="Transcribed_RNA"/>
</dbReference>
<sequence>MLICSPWSVCMYLFARYLAGYFGSLTI</sequence>
<protein>
    <submittedName>
        <fullName evidence="1">Uncharacterized protein</fullName>
    </submittedName>
</protein>
<evidence type="ECO:0000313" key="1">
    <source>
        <dbReference type="EMBL" id="JAE34019.1"/>
    </source>
</evidence>